<dbReference type="KEGG" id="ams:AMIS_21280"/>
<dbReference type="OrthoDB" id="9938738at2"/>
<accession>I0H2W1</accession>
<gene>
    <name evidence="1" type="ordered locus">AMIS_21280</name>
</gene>
<dbReference type="PATRIC" id="fig|512565.3.peg.2126"/>
<proteinExistence type="predicted"/>
<dbReference type="EMBL" id="AP012319">
    <property type="protein sequence ID" value="BAL87348.1"/>
    <property type="molecule type" value="Genomic_DNA"/>
</dbReference>
<sequence length="116" mass="12054">MLPDGFEWAVPGARGDVWCVRRAGARLMLCGWPLTPGKGQDGFVPVIQPADPPAEAHGRCVALLAGLHGVCPVCGGDIATEDGRIVAHGAWVRTVDGVERSETPCSGAGELPDGER</sequence>
<keyword evidence="2" id="KW-1185">Reference proteome</keyword>
<organism evidence="1 2">
    <name type="scientific">Actinoplanes missouriensis (strain ATCC 14538 / DSM 43046 / CBS 188.64 / JCM 3121 / NBRC 102363 / NCIMB 12654 / NRRL B-3342 / UNCC 431)</name>
    <dbReference type="NCBI Taxonomy" id="512565"/>
    <lineage>
        <taxon>Bacteria</taxon>
        <taxon>Bacillati</taxon>
        <taxon>Actinomycetota</taxon>
        <taxon>Actinomycetes</taxon>
        <taxon>Micromonosporales</taxon>
        <taxon>Micromonosporaceae</taxon>
        <taxon>Actinoplanes</taxon>
    </lineage>
</organism>
<name>I0H2W1_ACTM4</name>
<dbReference type="STRING" id="512565.AMIS_21280"/>
<evidence type="ECO:0000313" key="1">
    <source>
        <dbReference type="EMBL" id="BAL87348.1"/>
    </source>
</evidence>
<dbReference type="HOGENOM" id="CLU_2091572_0_0_11"/>
<dbReference type="AlphaFoldDB" id="I0H2W1"/>
<dbReference type="RefSeq" id="WP_014442243.1">
    <property type="nucleotide sequence ID" value="NC_017093.1"/>
</dbReference>
<reference evidence="1 2" key="1">
    <citation type="submission" date="2012-02" db="EMBL/GenBank/DDBJ databases">
        <title>Complete genome sequence of Actinoplanes missouriensis 431 (= NBRC 102363).</title>
        <authorList>
            <person name="Ohnishi Y."/>
            <person name="Ishikawa J."/>
            <person name="Sekine M."/>
            <person name="Hosoyama A."/>
            <person name="Harada T."/>
            <person name="Narita H."/>
            <person name="Hata T."/>
            <person name="Konno Y."/>
            <person name="Tutikane K."/>
            <person name="Fujita N."/>
            <person name="Horinouchi S."/>
            <person name="Hayakawa M."/>
        </authorList>
    </citation>
    <scope>NUCLEOTIDE SEQUENCE [LARGE SCALE GENOMIC DNA]</scope>
    <source>
        <strain evidence="2">ATCC 14538 / DSM 43046 / CBS 188.64 / JCM 3121 / NBRC 102363 / NCIMB 12654 / NRRL B-3342 / UNCC 431</strain>
    </source>
</reference>
<evidence type="ECO:0000313" key="2">
    <source>
        <dbReference type="Proteomes" id="UP000007882"/>
    </source>
</evidence>
<dbReference type="Proteomes" id="UP000007882">
    <property type="component" value="Chromosome"/>
</dbReference>
<protein>
    <submittedName>
        <fullName evidence="1">Uncharacterized protein</fullName>
    </submittedName>
</protein>